<evidence type="ECO:0000313" key="1">
    <source>
        <dbReference type="EMBL" id="KAF5856568.1"/>
    </source>
</evidence>
<keyword evidence="2" id="KW-1185">Reference proteome</keyword>
<name>A0A8H5ZTJ5_PETAA</name>
<protein>
    <submittedName>
        <fullName evidence="1">Uncharacterized protein</fullName>
    </submittedName>
</protein>
<proteinExistence type="predicted"/>
<dbReference type="Proteomes" id="UP000541154">
    <property type="component" value="Unassembled WGS sequence"/>
</dbReference>
<evidence type="ECO:0000313" key="2">
    <source>
        <dbReference type="Proteomes" id="UP000541154"/>
    </source>
</evidence>
<gene>
    <name evidence="1" type="ORF">ETB97_007125</name>
</gene>
<sequence length="193" mass="21552">MEYGSQLSAVDFESIILHEEKMVDTRYIRMTTQFYPDSAASSSQGNAYLVNYGLRGSGLIKSIHKPDNLATRATLLKLLRPIDKDKSKKISVLRKHPKEEFFSGHNMAGINCAQNPHLQRPLRRGVETIKDKLPLQNPQPRALHQVADVLKVEILAEPLEAESPIAASETEDTKVLQFGLRDAAPARVLGQRV</sequence>
<organism evidence="1 2">
    <name type="scientific">Petromyces alliaceus</name>
    <name type="common">Aspergillus alliaceus</name>
    <dbReference type="NCBI Taxonomy" id="209559"/>
    <lineage>
        <taxon>Eukaryota</taxon>
        <taxon>Fungi</taxon>
        <taxon>Dikarya</taxon>
        <taxon>Ascomycota</taxon>
        <taxon>Pezizomycotina</taxon>
        <taxon>Eurotiomycetes</taxon>
        <taxon>Eurotiomycetidae</taxon>
        <taxon>Eurotiales</taxon>
        <taxon>Aspergillaceae</taxon>
        <taxon>Aspergillus</taxon>
        <taxon>Aspergillus subgen. Circumdati</taxon>
    </lineage>
</organism>
<comment type="caution">
    <text evidence="1">The sequence shown here is derived from an EMBL/GenBank/DDBJ whole genome shotgun (WGS) entry which is preliminary data.</text>
</comment>
<accession>A0A8H5ZTJ5</accession>
<reference evidence="1 2" key="1">
    <citation type="submission" date="2019-04" db="EMBL/GenBank/DDBJ databases">
        <title>Aspergillus burnettii sp. nov., novel species from soil in southeast Queensland.</title>
        <authorList>
            <person name="Gilchrist C.L.M."/>
            <person name="Pitt J.I."/>
            <person name="Lange L."/>
            <person name="Lacey H.J."/>
            <person name="Vuong D."/>
            <person name="Midgley D.J."/>
            <person name="Greenfield P."/>
            <person name="Bradbury M."/>
            <person name="Lacey E."/>
            <person name="Busk P.K."/>
            <person name="Pilgaard B."/>
            <person name="Chooi Y.H."/>
            <person name="Piggott A.M."/>
        </authorList>
    </citation>
    <scope>NUCLEOTIDE SEQUENCE [LARGE SCALE GENOMIC DNA]</scope>
    <source>
        <strain evidence="1 2">FRR 5400</strain>
    </source>
</reference>
<dbReference type="EMBL" id="SPNV01000309">
    <property type="protein sequence ID" value="KAF5856568.1"/>
    <property type="molecule type" value="Genomic_DNA"/>
</dbReference>
<dbReference type="AlphaFoldDB" id="A0A8H5ZTJ5"/>